<evidence type="ECO:0000313" key="7">
    <source>
        <dbReference type="EMBL" id="MCF8714323.1"/>
    </source>
</evidence>
<dbReference type="RefSeq" id="WP_236958283.1">
    <property type="nucleotide sequence ID" value="NZ_JAETXX010000002.1"/>
</dbReference>
<feature type="domain" description="Chorismate-utilising enzyme C-terminal" evidence="6">
    <location>
        <begin position="99"/>
        <end position="347"/>
    </location>
</feature>
<protein>
    <recommendedName>
        <fullName evidence="3">isochorismate synthase</fullName>
        <ecNumber evidence="3">5.4.4.2</ecNumber>
    </recommendedName>
    <alternativeName>
        <fullName evidence="5">Isochorismate mutase</fullName>
    </alternativeName>
</protein>
<dbReference type="SUPFAM" id="SSF56322">
    <property type="entry name" value="ADC synthase"/>
    <property type="match status" value="1"/>
</dbReference>
<dbReference type="Proteomes" id="UP000829517">
    <property type="component" value="Unassembled WGS sequence"/>
</dbReference>
<sequence length="357" mass="40636">MECSSESFFSEVLNHYKERKPFVIYRKPEASKISGLLQMNDIVFYSKEYKESGFIFSPFDSRKEGVLIPFNNSKRLECSAEISSDKVQSASIFEDDLAQNKHIKLVEKGIKKIKTSSLEKVVLSRTKEVAVEDLDFITIYKKLTDKYPQAFCYVWFHPKIGFWMGATPETLLTIYNESFKTMALAGTQKFEGTTDVIWGEKEIIEQELVTKSILVSLNEIASTVSVSDVKTVKAGSLLHLRTDIKGEIANTSSVAKFIESLHPTPAVCGLPKIMAKDFILENENYDREFYTGFLGELNKEVEEDTRTELYVNLRCMQYKEDSLLLYVGGGITNASNAELEWQETENKTQTMLDVLLK</sequence>
<dbReference type="PANTHER" id="PTHR42839">
    <property type="entry name" value="ISOCHORISMATE SYNTHASE ENTC"/>
    <property type="match status" value="1"/>
</dbReference>
<dbReference type="Pfam" id="PF00425">
    <property type="entry name" value="Chorismate_bind"/>
    <property type="match status" value="1"/>
</dbReference>
<dbReference type="InterPro" id="IPR004561">
    <property type="entry name" value="IsoChor_synthase"/>
</dbReference>
<gene>
    <name evidence="7" type="ORF">JM658_05720</name>
</gene>
<evidence type="ECO:0000256" key="4">
    <source>
        <dbReference type="ARBA" id="ARBA00023235"/>
    </source>
</evidence>
<comment type="similarity">
    <text evidence="2">Belongs to the isochorismate synthase family.</text>
</comment>
<evidence type="ECO:0000256" key="2">
    <source>
        <dbReference type="ARBA" id="ARBA00005297"/>
    </source>
</evidence>
<evidence type="ECO:0000313" key="8">
    <source>
        <dbReference type="Proteomes" id="UP000829517"/>
    </source>
</evidence>
<dbReference type="PANTHER" id="PTHR42839:SF2">
    <property type="entry name" value="ISOCHORISMATE SYNTHASE ENTC"/>
    <property type="match status" value="1"/>
</dbReference>
<keyword evidence="4" id="KW-0413">Isomerase</keyword>
<comment type="catalytic activity">
    <reaction evidence="1">
        <text>chorismate = isochorismate</text>
        <dbReference type="Rhea" id="RHEA:18985"/>
        <dbReference type="ChEBI" id="CHEBI:29748"/>
        <dbReference type="ChEBI" id="CHEBI:29780"/>
        <dbReference type="EC" id="5.4.4.2"/>
    </reaction>
</comment>
<reference evidence="7 8" key="1">
    <citation type="submission" date="2021-01" db="EMBL/GenBank/DDBJ databases">
        <title>Genome sequencing of Joostella atrarenae M1-2 (= KCTC 23194).</title>
        <authorList>
            <person name="Zakaria M.R."/>
            <person name="Lam M.Q."/>
            <person name="Chong C.S."/>
        </authorList>
    </citation>
    <scope>NUCLEOTIDE SEQUENCE [LARGE SCALE GENOMIC DNA]</scope>
    <source>
        <strain evidence="7 8">M1-2</strain>
    </source>
</reference>
<proteinExistence type="inferred from homology"/>
<evidence type="ECO:0000256" key="3">
    <source>
        <dbReference type="ARBA" id="ARBA00012824"/>
    </source>
</evidence>
<dbReference type="InterPro" id="IPR005801">
    <property type="entry name" value="ADC_synthase"/>
</dbReference>
<evidence type="ECO:0000256" key="1">
    <source>
        <dbReference type="ARBA" id="ARBA00000799"/>
    </source>
</evidence>
<dbReference type="InterPro" id="IPR015890">
    <property type="entry name" value="Chorismate_C"/>
</dbReference>
<name>A0ABS9J1K5_9FLAO</name>
<dbReference type="NCBIfam" id="TIGR00543">
    <property type="entry name" value="isochor_syn"/>
    <property type="match status" value="1"/>
</dbReference>
<evidence type="ECO:0000256" key="5">
    <source>
        <dbReference type="ARBA" id="ARBA00041564"/>
    </source>
</evidence>
<organism evidence="7 8">
    <name type="scientific">Joostella atrarenae</name>
    <dbReference type="NCBI Taxonomy" id="679257"/>
    <lineage>
        <taxon>Bacteria</taxon>
        <taxon>Pseudomonadati</taxon>
        <taxon>Bacteroidota</taxon>
        <taxon>Flavobacteriia</taxon>
        <taxon>Flavobacteriales</taxon>
        <taxon>Flavobacteriaceae</taxon>
        <taxon>Joostella</taxon>
    </lineage>
</organism>
<dbReference type="EC" id="5.4.4.2" evidence="3"/>
<keyword evidence="8" id="KW-1185">Reference proteome</keyword>
<dbReference type="EMBL" id="JAETXX010000002">
    <property type="protein sequence ID" value="MCF8714323.1"/>
    <property type="molecule type" value="Genomic_DNA"/>
</dbReference>
<comment type="caution">
    <text evidence="7">The sequence shown here is derived from an EMBL/GenBank/DDBJ whole genome shotgun (WGS) entry which is preliminary data.</text>
</comment>
<accession>A0ABS9J1K5</accession>
<dbReference type="Gene3D" id="3.60.120.10">
    <property type="entry name" value="Anthranilate synthase"/>
    <property type="match status" value="1"/>
</dbReference>
<evidence type="ECO:0000259" key="6">
    <source>
        <dbReference type="Pfam" id="PF00425"/>
    </source>
</evidence>